<organism evidence="1 2">
    <name type="scientific">Kocuria aegyptia</name>
    <dbReference type="NCBI Taxonomy" id="330943"/>
    <lineage>
        <taxon>Bacteria</taxon>
        <taxon>Bacillati</taxon>
        <taxon>Actinomycetota</taxon>
        <taxon>Actinomycetes</taxon>
        <taxon>Micrococcales</taxon>
        <taxon>Micrococcaceae</taxon>
        <taxon>Kocuria</taxon>
    </lineage>
</organism>
<dbReference type="RefSeq" id="WP_344119980.1">
    <property type="nucleotide sequence ID" value="NZ_BAAAOA010000009.1"/>
</dbReference>
<dbReference type="SUPFAM" id="SSF160519">
    <property type="entry name" value="BB2672-like"/>
    <property type="match status" value="1"/>
</dbReference>
<comment type="caution">
    <text evidence="1">The sequence shown here is derived from an EMBL/GenBank/DDBJ whole genome shotgun (WGS) entry which is preliminary data.</text>
</comment>
<dbReference type="InterPro" id="IPR009569">
    <property type="entry name" value="AA_synth_put"/>
</dbReference>
<dbReference type="EMBL" id="BAAAOA010000009">
    <property type="protein sequence ID" value="GAA1751160.1"/>
    <property type="molecule type" value="Genomic_DNA"/>
</dbReference>
<evidence type="ECO:0000313" key="2">
    <source>
        <dbReference type="Proteomes" id="UP001501204"/>
    </source>
</evidence>
<evidence type="ECO:0000313" key="1">
    <source>
        <dbReference type="EMBL" id="GAA1751160.1"/>
    </source>
</evidence>
<dbReference type="Pfam" id="PF06684">
    <property type="entry name" value="AA_synth"/>
    <property type="match status" value="1"/>
</dbReference>
<protein>
    <submittedName>
        <fullName evidence="1">Amino acid synthesis family protein</fullName>
    </submittedName>
</protein>
<gene>
    <name evidence="1" type="ORF">GCM10009767_07760</name>
</gene>
<dbReference type="InterPro" id="IPR035936">
    <property type="entry name" value="BB2672"/>
</dbReference>
<dbReference type="Proteomes" id="UP001501204">
    <property type="component" value="Unassembled WGS sequence"/>
</dbReference>
<keyword evidence="2" id="KW-1185">Reference proteome</keyword>
<sequence>MTSTTPRLTEKAGIRKIVHYQEEILLENGQAPTVPVVRATVAAVVSNPWVGTGPETDLAPATEQLAPPLARVLTDRLLESLGGAQQVEAFGKAAIVGTAGEIEHAGALIHTPYFGNLVREFLEGSSIICFADDRAEAGQALVVPMWHKTAAATRSHYQTITTRVSDGPRADEIVVVVAASTGPRPHPRIGDRVTDPAVTSAILEGASA</sequence>
<dbReference type="Gene3D" id="3.30.1330.110">
    <property type="entry name" value="BB2672"/>
    <property type="match status" value="1"/>
</dbReference>
<accession>A0ABN2K9L0</accession>
<name>A0ABN2K9L0_9MICC</name>
<proteinExistence type="predicted"/>
<reference evidence="1 2" key="1">
    <citation type="journal article" date="2019" name="Int. J. Syst. Evol. Microbiol.">
        <title>The Global Catalogue of Microorganisms (GCM) 10K type strain sequencing project: providing services to taxonomists for standard genome sequencing and annotation.</title>
        <authorList>
            <consortium name="The Broad Institute Genomics Platform"/>
            <consortium name="The Broad Institute Genome Sequencing Center for Infectious Disease"/>
            <person name="Wu L."/>
            <person name="Ma J."/>
        </authorList>
    </citation>
    <scope>NUCLEOTIDE SEQUENCE [LARGE SCALE GENOMIC DNA]</scope>
    <source>
        <strain evidence="1 2">JCM 14735</strain>
    </source>
</reference>